<dbReference type="OrthoDB" id="10037575at2759"/>
<dbReference type="EMBL" id="CAJNOR010000428">
    <property type="protein sequence ID" value="CAF0911403.1"/>
    <property type="molecule type" value="Genomic_DNA"/>
</dbReference>
<comment type="caution">
    <text evidence="2">The sequence shown here is derived from an EMBL/GenBank/DDBJ whole genome shotgun (WGS) entry which is preliminary data.</text>
</comment>
<evidence type="ECO:0000313" key="4">
    <source>
        <dbReference type="Proteomes" id="UP000663852"/>
    </source>
</evidence>
<gene>
    <name evidence="2" type="ORF">EDS130_LOCUS13500</name>
    <name evidence="1" type="ORF">XAT740_LOCUS8555</name>
</gene>
<proteinExistence type="predicted"/>
<dbReference type="Proteomes" id="UP000663852">
    <property type="component" value="Unassembled WGS sequence"/>
</dbReference>
<name>A0A814EWV0_ADIRI</name>
<evidence type="ECO:0000313" key="2">
    <source>
        <dbReference type="EMBL" id="CAF0973651.1"/>
    </source>
</evidence>
<dbReference type="Proteomes" id="UP000663828">
    <property type="component" value="Unassembled WGS sequence"/>
</dbReference>
<accession>A0A814EWV0</accession>
<evidence type="ECO:0000313" key="1">
    <source>
        <dbReference type="EMBL" id="CAF0911403.1"/>
    </source>
</evidence>
<keyword evidence="3" id="KW-1185">Reference proteome</keyword>
<dbReference type="AlphaFoldDB" id="A0A814EWV0"/>
<reference evidence="2" key="1">
    <citation type="submission" date="2021-02" db="EMBL/GenBank/DDBJ databases">
        <authorList>
            <person name="Nowell W R."/>
        </authorList>
    </citation>
    <scope>NUCLEOTIDE SEQUENCE</scope>
</reference>
<organism evidence="2 4">
    <name type="scientific">Adineta ricciae</name>
    <name type="common">Rotifer</name>
    <dbReference type="NCBI Taxonomy" id="249248"/>
    <lineage>
        <taxon>Eukaryota</taxon>
        <taxon>Metazoa</taxon>
        <taxon>Spiralia</taxon>
        <taxon>Gnathifera</taxon>
        <taxon>Rotifera</taxon>
        <taxon>Eurotatoria</taxon>
        <taxon>Bdelloidea</taxon>
        <taxon>Adinetida</taxon>
        <taxon>Adinetidae</taxon>
        <taxon>Adineta</taxon>
    </lineage>
</organism>
<sequence length="466" mass="54065">MSTLKRFRPSVESICSYAHCVEAPSTVPCAHCPLIFCLRHLVEHQIAIDKEHKHLISSIENSRARLKTIQSIDNRYELCQQLDEWQTTVIENINRMKNEVHAAYEQYDEEFNKRKETILNACDENEMSLKEISIKLEQSLRTLESSRLELIISKINPIIHLVKPNLNPSVPLNSQSASHIDLDRFLITSTVAFTLDYNSSVIAVSSKYLLFYKSSRSIFELYDDRGEHLCDINYDQITYGDIQQMIWSSYVNGFLLATSKQILKLNCTTKRIVRYVDIGLGYFKDICANGESIAVVHNLGTSLGDVIEHYSTNQMIQRCWKPDLFSDEINMKDTMEIFRIRMSGSLLAIDALFTDKILICDVSHAMKCLFRINTHHCAILSISPVYDTQQWILFVNDEQDESSQRRMLLINAQENDPQRRLREIPCEPFTPTDLYFFGSHHFLLIRDENKDEENMILECRKMHSTI</sequence>
<protein>
    <submittedName>
        <fullName evidence="2">Uncharacterized protein</fullName>
    </submittedName>
</protein>
<evidence type="ECO:0000313" key="3">
    <source>
        <dbReference type="Proteomes" id="UP000663828"/>
    </source>
</evidence>
<dbReference type="EMBL" id="CAJNOJ010000053">
    <property type="protein sequence ID" value="CAF0973651.1"/>
    <property type="molecule type" value="Genomic_DNA"/>
</dbReference>